<dbReference type="Proteomes" id="UP000320431">
    <property type="component" value="Unassembled WGS sequence"/>
</dbReference>
<name>A0A508ASV2_9GAMM</name>
<accession>A0A508ASV2</accession>
<gene>
    <name evidence="1" type="ORF">FKV24_009445</name>
</gene>
<sequence>MSGFASSRWSLVVNGGGHPRQVRTALVAICQDYRCTVLGHLRGLGCGDDEAGDLARDFFAWLLAPGAAGVAACVPDRFRPFLRDALARFLDDRGAAPSTRASPTAAFDHAWALAVLRNAGRALEREYRAEGRERLHETLIGLLVPVYGNGGEPVADALAHRLVAAARLGTDVDGVATQLARMHRRLRELILAELSQTVCDSAGLEAEYALLLRELGALYRDDA</sequence>
<evidence type="ECO:0008006" key="3">
    <source>
        <dbReference type="Google" id="ProtNLM"/>
    </source>
</evidence>
<dbReference type="AlphaFoldDB" id="A0A508ASV2"/>
<organism evidence="1 2">
    <name type="scientific">Marilutibacter maris</name>
    <dbReference type="NCBI Taxonomy" id="1605891"/>
    <lineage>
        <taxon>Bacteria</taxon>
        <taxon>Pseudomonadati</taxon>
        <taxon>Pseudomonadota</taxon>
        <taxon>Gammaproteobacteria</taxon>
        <taxon>Lysobacterales</taxon>
        <taxon>Lysobacteraceae</taxon>
        <taxon>Marilutibacter</taxon>
    </lineage>
</organism>
<evidence type="ECO:0000313" key="2">
    <source>
        <dbReference type="Proteomes" id="UP000320431"/>
    </source>
</evidence>
<protein>
    <recommendedName>
        <fullName evidence="3">Sigma-70 family RNA polymerase sigma factor</fullName>
    </recommendedName>
</protein>
<reference evidence="1 2" key="1">
    <citation type="submission" date="2019-10" db="EMBL/GenBank/DDBJ databases">
        <title>Lysobacter alkalisoli sp. nov., isolated from saline-alkaline soil.</title>
        <authorList>
            <person name="Sun J.-Q."/>
        </authorList>
    </citation>
    <scope>NUCLEOTIDE SEQUENCE [LARGE SCALE GENOMIC DNA]</scope>
    <source>
        <strain evidence="1 2">KCTC 42381</strain>
    </source>
</reference>
<dbReference type="EMBL" id="VICD02000150">
    <property type="protein sequence ID" value="KAB8189297.1"/>
    <property type="molecule type" value="Genomic_DNA"/>
</dbReference>
<proteinExistence type="predicted"/>
<evidence type="ECO:0000313" key="1">
    <source>
        <dbReference type="EMBL" id="KAB8189297.1"/>
    </source>
</evidence>
<comment type="caution">
    <text evidence="1">The sequence shown here is derived from an EMBL/GenBank/DDBJ whole genome shotgun (WGS) entry which is preliminary data.</text>
</comment>
<dbReference type="RefSeq" id="WP_141482202.1">
    <property type="nucleotide sequence ID" value="NZ_VICD02000150.1"/>
</dbReference>